<gene>
    <name evidence="1" type="ORF">SAMN05421670_0447</name>
</gene>
<dbReference type="RefSeq" id="WP_175496129.1">
    <property type="nucleotide sequence ID" value="NZ_FOXU01000001.1"/>
</dbReference>
<evidence type="ECO:0000313" key="2">
    <source>
        <dbReference type="Proteomes" id="UP000198734"/>
    </source>
</evidence>
<reference evidence="2" key="1">
    <citation type="submission" date="2016-10" db="EMBL/GenBank/DDBJ databases">
        <authorList>
            <person name="Varghese N."/>
            <person name="Submissions S."/>
        </authorList>
    </citation>
    <scope>NUCLEOTIDE SEQUENCE [LARGE SCALE GENOMIC DNA]</scope>
    <source>
        <strain evidence="2">DSM 11706</strain>
    </source>
</reference>
<dbReference type="Pfam" id="PF18950">
    <property type="entry name" value="DUF5694"/>
    <property type="match status" value="1"/>
</dbReference>
<dbReference type="Proteomes" id="UP000198734">
    <property type="component" value="Unassembled WGS sequence"/>
</dbReference>
<proteinExistence type="predicted"/>
<evidence type="ECO:0008006" key="3">
    <source>
        <dbReference type="Google" id="ProtNLM"/>
    </source>
</evidence>
<dbReference type="InterPro" id="IPR043749">
    <property type="entry name" value="DUF5694"/>
</dbReference>
<dbReference type="AlphaFoldDB" id="A0A1I5ULX0"/>
<dbReference type="STRING" id="126156.SAMN05421670_0447"/>
<protein>
    <recommendedName>
        <fullName evidence="3">Haem-binding uptake Tiki superfamily ChaN domain-containing protein</fullName>
    </recommendedName>
</protein>
<dbReference type="EMBL" id="FOXU01000001">
    <property type="protein sequence ID" value="SFP96220.1"/>
    <property type="molecule type" value="Genomic_DNA"/>
</dbReference>
<organism evidence="1 2">
    <name type="scientific">Psychrobacillus psychrotolerans</name>
    <dbReference type="NCBI Taxonomy" id="126156"/>
    <lineage>
        <taxon>Bacteria</taxon>
        <taxon>Bacillati</taxon>
        <taxon>Bacillota</taxon>
        <taxon>Bacilli</taxon>
        <taxon>Bacillales</taxon>
        <taxon>Bacillaceae</taxon>
        <taxon>Psychrobacillus</taxon>
    </lineage>
</organism>
<evidence type="ECO:0000313" key="1">
    <source>
        <dbReference type="EMBL" id="SFP96220.1"/>
    </source>
</evidence>
<keyword evidence="2" id="KW-1185">Reference proteome</keyword>
<sequence>MKENKPSVLVLGTFHMSEYEELHSHKRQEEMEELINQVVKFKPTKIAVEMVADMNDSLNIKYKQYRFGNYNLEMNEIYQVGFRIATRFAHEQLYAVDWMGKADLSYVEMEKWLNENQPELYKEIFEGLYFPEFTTNKSVLDYYRELNEPTWLNQLHKVYLNMSRIGDFDNYIGMEWLSWWYKRNLIIYSNLTRLVSSEDDRILLIVGSSHSSIITKFLEESEAFKIENPLDYLF</sequence>
<name>A0A1I5ULX0_9BACI</name>
<accession>A0A1I5ULX0</accession>